<gene>
    <name evidence="2" type="ORF">ATL40_0416</name>
</gene>
<evidence type="ECO:0000313" key="2">
    <source>
        <dbReference type="EMBL" id="PFG18866.1"/>
    </source>
</evidence>
<dbReference type="AlphaFoldDB" id="A0A2A9CXK7"/>
<dbReference type="OrthoDB" id="5188280at2"/>
<protein>
    <recommendedName>
        <fullName evidence="4">DNA-directed RNA polymerase subunit beta</fullName>
    </recommendedName>
</protein>
<evidence type="ECO:0008006" key="4">
    <source>
        <dbReference type="Google" id="ProtNLM"/>
    </source>
</evidence>
<reference evidence="2 3" key="1">
    <citation type="submission" date="2017-10" db="EMBL/GenBank/DDBJ databases">
        <title>Sequencing the genomes of 1000 actinobacteria strains.</title>
        <authorList>
            <person name="Klenk H.-P."/>
        </authorList>
    </citation>
    <scope>NUCLEOTIDE SEQUENCE [LARGE SCALE GENOMIC DNA]</scope>
    <source>
        <strain evidence="2 3">DSM 21801</strain>
    </source>
</reference>
<proteinExistence type="predicted"/>
<keyword evidence="3" id="KW-1185">Reference proteome</keyword>
<comment type="caution">
    <text evidence="2">The sequence shown here is derived from an EMBL/GenBank/DDBJ whole genome shotgun (WGS) entry which is preliminary data.</text>
</comment>
<organism evidence="2 3">
    <name type="scientific">Serinibacter salmoneus</name>
    <dbReference type="NCBI Taxonomy" id="556530"/>
    <lineage>
        <taxon>Bacteria</taxon>
        <taxon>Bacillati</taxon>
        <taxon>Actinomycetota</taxon>
        <taxon>Actinomycetes</taxon>
        <taxon>Micrococcales</taxon>
        <taxon>Beutenbergiaceae</taxon>
        <taxon>Serinibacter</taxon>
    </lineage>
</organism>
<dbReference type="EMBL" id="PDJD01000001">
    <property type="protein sequence ID" value="PFG18866.1"/>
    <property type="molecule type" value="Genomic_DNA"/>
</dbReference>
<name>A0A2A9CXK7_9MICO</name>
<evidence type="ECO:0000256" key="1">
    <source>
        <dbReference type="SAM" id="MobiDB-lite"/>
    </source>
</evidence>
<accession>A0A2A9CXK7</accession>
<feature type="region of interest" description="Disordered" evidence="1">
    <location>
        <begin position="1"/>
        <end position="25"/>
    </location>
</feature>
<sequence>MHDGAHRPRRPASLDPIEAAELPGGVDPADRVQVAHVTAQAVVSREGDLDPEVVRRVVTLVDTEGLEVVAALWADATPHSLPGALWRLYAMREWIRTDPREVAEAYGLGAQRAVVADAVAGVASPPGPAEVADLADAVLSGAVTSDLDVALDRAAAFYRVVATGAALGADLHGLPHGEQARETTERAGRLARTATELQTAARAARAGVLE</sequence>
<evidence type="ECO:0000313" key="3">
    <source>
        <dbReference type="Proteomes" id="UP000224915"/>
    </source>
</evidence>
<dbReference type="Proteomes" id="UP000224915">
    <property type="component" value="Unassembled WGS sequence"/>
</dbReference>
<dbReference type="RefSeq" id="WP_098470214.1">
    <property type="nucleotide sequence ID" value="NZ_PDJD01000001.1"/>
</dbReference>